<keyword evidence="2" id="KW-1185">Reference proteome</keyword>
<dbReference type="PANTHER" id="PTHR30348:SF13">
    <property type="entry name" value="UPF0759 PROTEIN YUNF"/>
    <property type="match status" value="1"/>
</dbReference>
<dbReference type="RefSeq" id="WP_146922923.1">
    <property type="nucleotide sequence ID" value="NZ_BJUY01000002.1"/>
</dbReference>
<comment type="caution">
    <text evidence="1">The sequence shown here is derived from an EMBL/GenBank/DDBJ whole genome shotgun (WGS) entry which is preliminary data.</text>
</comment>
<protein>
    <submittedName>
        <fullName evidence="1">Uncharacterized protein</fullName>
    </submittedName>
</protein>
<dbReference type="AlphaFoldDB" id="A0A511AYA3"/>
<dbReference type="PANTHER" id="PTHR30348">
    <property type="entry name" value="UNCHARACTERIZED PROTEIN YECE"/>
    <property type="match status" value="1"/>
</dbReference>
<dbReference type="Pfam" id="PF01904">
    <property type="entry name" value="DUF72"/>
    <property type="match status" value="1"/>
</dbReference>
<dbReference type="InterPro" id="IPR036520">
    <property type="entry name" value="UPF0759_sf"/>
</dbReference>
<sequence>MISIGLTGWSDHPLIQQNQTKKLVAYAGHFPVVEVDTSFYAIPKKETILNWIEQTAPAFQFFPKAYSVLTLHKSYKEAFNSLDEAFDVYKDAFRPMLEQNKIKAFLFQFPPYFDCVKKHVTYLRYIKERMGDLPVAVEFRQPSWFNETNKANTLAFLKKQNWTNVIVDQPQTPNNSVPKVPVVTTGTLSVLRLHGRNYEGWLGKNVDDWRAERTLYDYSSEELQELADIVSRLQKEAEEVSVIFNNNSGSHAAKNAKELQSILGIDFTGLGPKQLDLF</sequence>
<dbReference type="SUPFAM" id="SSF117396">
    <property type="entry name" value="TM1631-like"/>
    <property type="match status" value="1"/>
</dbReference>
<accession>A0A511AYA3</accession>
<reference evidence="1 2" key="1">
    <citation type="submission" date="2019-07" db="EMBL/GenBank/DDBJ databases">
        <title>Whole genome shotgun sequence of Alkalibacterium kapii NBRC 103247.</title>
        <authorList>
            <person name="Hosoyama A."/>
            <person name="Uohara A."/>
            <person name="Ohji S."/>
            <person name="Ichikawa N."/>
        </authorList>
    </citation>
    <scope>NUCLEOTIDE SEQUENCE [LARGE SCALE GENOMIC DNA]</scope>
    <source>
        <strain evidence="1 2">NBRC 103247</strain>
    </source>
</reference>
<gene>
    <name evidence="1" type="ORF">AKA01nite_02090</name>
</gene>
<dbReference type="EMBL" id="BJUY01000002">
    <property type="protein sequence ID" value="GEK90587.1"/>
    <property type="molecule type" value="Genomic_DNA"/>
</dbReference>
<dbReference type="Gene3D" id="3.20.20.410">
    <property type="entry name" value="Protein of unknown function UPF0759"/>
    <property type="match status" value="1"/>
</dbReference>
<evidence type="ECO:0000313" key="1">
    <source>
        <dbReference type="EMBL" id="GEK90587.1"/>
    </source>
</evidence>
<dbReference type="OrthoDB" id="9780310at2"/>
<evidence type="ECO:0000313" key="2">
    <source>
        <dbReference type="Proteomes" id="UP000321662"/>
    </source>
</evidence>
<name>A0A511AYA3_9LACT</name>
<dbReference type="InterPro" id="IPR002763">
    <property type="entry name" value="DUF72"/>
</dbReference>
<proteinExistence type="predicted"/>
<dbReference type="Proteomes" id="UP000321662">
    <property type="component" value="Unassembled WGS sequence"/>
</dbReference>
<organism evidence="1 2">
    <name type="scientific">Alkalibacterium kapii</name>
    <dbReference type="NCBI Taxonomy" id="426704"/>
    <lineage>
        <taxon>Bacteria</taxon>
        <taxon>Bacillati</taxon>
        <taxon>Bacillota</taxon>
        <taxon>Bacilli</taxon>
        <taxon>Lactobacillales</taxon>
        <taxon>Carnobacteriaceae</taxon>
        <taxon>Alkalibacterium</taxon>
    </lineage>
</organism>